<feature type="transmembrane region" description="Helical" evidence="7">
    <location>
        <begin position="99"/>
        <end position="132"/>
    </location>
</feature>
<dbReference type="InterPro" id="IPR049177">
    <property type="entry name" value="MgtC_SapB_SrpB_YhiD_N"/>
</dbReference>
<accession>A0A928Y6J7</accession>
<dbReference type="PRINTS" id="PR01837">
    <property type="entry name" value="MGTCSAPBPROT"/>
</dbReference>
<dbReference type="InterPro" id="IPR003416">
    <property type="entry name" value="MgtC/SapB/SrpB/YhiD_fam"/>
</dbReference>
<dbReference type="PANTHER" id="PTHR33778:SF1">
    <property type="entry name" value="MAGNESIUM TRANSPORTER YHID-RELATED"/>
    <property type="match status" value="1"/>
</dbReference>
<dbReference type="Proteomes" id="UP000710385">
    <property type="component" value="Unassembled WGS sequence"/>
</dbReference>
<feature type="transmembrane region" description="Helical" evidence="7">
    <location>
        <begin position="39"/>
        <end position="56"/>
    </location>
</feature>
<dbReference type="AlphaFoldDB" id="A0A928Y6J7"/>
<keyword evidence="6 7" id="KW-0472">Membrane</keyword>
<organism evidence="9 10">
    <name type="scientific">candidate division WWE3 bacterium</name>
    <dbReference type="NCBI Taxonomy" id="2053526"/>
    <lineage>
        <taxon>Bacteria</taxon>
        <taxon>Katanobacteria</taxon>
    </lineage>
</organism>
<evidence type="ECO:0000256" key="3">
    <source>
        <dbReference type="ARBA" id="ARBA00022475"/>
    </source>
</evidence>
<evidence type="ECO:0000256" key="5">
    <source>
        <dbReference type="ARBA" id="ARBA00022989"/>
    </source>
</evidence>
<keyword evidence="5 7" id="KW-1133">Transmembrane helix</keyword>
<dbReference type="EMBL" id="JABTTY010000001">
    <property type="protein sequence ID" value="MBE7525086.1"/>
    <property type="molecule type" value="Genomic_DNA"/>
</dbReference>
<name>A0A928Y6J7_UNCKA</name>
<comment type="similarity">
    <text evidence="2">Belongs to the MgtC/SapB family.</text>
</comment>
<evidence type="ECO:0000256" key="6">
    <source>
        <dbReference type="ARBA" id="ARBA00023136"/>
    </source>
</evidence>
<dbReference type="GO" id="GO:0005886">
    <property type="term" value="C:plasma membrane"/>
    <property type="evidence" value="ECO:0007669"/>
    <property type="project" value="UniProtKB-SubCell"/>
</dbReference>
<evidence type="ECO:0000256" key="4">
    <source>
        <dbReference type="ARBA" id="ARBA00022692"/>
    </source>
</evidence>
<comment type="subcellular location">
    <subcellularLocation>
        <location evidence="1">Cell membrane</location>
        <topology evidence="1">Multi-pass membrane protein</topology>
    </subcellularLocation>
</comment>
<sequence length="155" mass="16350">MQLTWEDIVLRLVAATLLCGILGIERQIHGKPVGFRTNALVGLGAAIMTVSGVLVAGSNGAFVDVTRLASIVVQGIGFIGAGVIIQSRGEVRGLTTAATMWAAAGVGIACGFGLWIVAIVASILILFLLVVLRRYDLEAEAAEEGKSRIRFFKRK</sequence>
<reference evidence="9" key="1">
    <citation type="submission" date="2020-05" db="EMBL/GenBank/DDBJ databases">
        <title>High-Quality Genomes of Partial-Nitritation/Anammox System by Hierarchical Clustering Based Hybrid Assembly.</title>
        <authorList>
            <person name="Liu L."/>
            <person name="Wang Y."/>
            <person name="Che Y."/>
            <person name="Chen Y."/>
            <person name="Xia Y."/>
            <person name="Luo R."/>
            <person name="Cheng S.H."/>
            <person name="Zheng C."/>
            <person name="Zhang T."/>
        </authorList>
    </citation>
    <scope>NUCLEOTIDE SEQUENCE</scope>
    <source>
        <strain evidence="9">H1_PAT1</strain>
    </source>
</reference>
<dbReference type="Pfam" id="PF02308">
    <property type="entry name" value="MgtC"/>
    <property type="match status" value="1"/>
</dbReference>
<feature type="transmembrane region" description="Helical" evidence="7">
    <location>
        <begin position="68"/>
        <end position="87"/>
    </location>
</feature>
<evidence type="ECO:0000313" key="9">
    <source>
        <dbReference type="EMBL" id="MBE7525086.1"/>
    </source>
</evidence>
<gene>
    <name evidence="9" type="ORF">HS096_01680</name>
</gene>
<keyword evidence="3" id="KW-1003">Cell membrane</keyword>
<protein>
    <submittedName>
        <fullName evidence="9">MgtC/SapB family protein</fullName>
    </submittedName>
</protein>
<evidence type="ECO:0000256" key="1">
    <source>
        <dbReference type="ARBA" id="ARBA00004651"/>
    </source>
</evidence>
<comment type="caution">
    <text evidence="9">The sequence shown here is derived from an EMBL/GenBank/DDBJ whole genome shotgun (WGS) entry which is preliminary data.</text>
</comment>
<evidence type="ECO:0000313" key="10">
    <source>
        <dbReference type="Proteomes" id="UP000710385"/>
    </source>
</evidence>
<evidence type="ECO:0000256" key="2">
    <source>
        <dbReference type="ARBA" id="ARBA00009298"/>
    </source>
</evidence>
<feature type="domain" description="MgtC/SapB/SrpB/YhiD N-terminal" evidence="8">
    <location>
        <begin position="12"/>
        <end position="134"/>
    </location>
</feature>
<keyword evidence="4 7" id="KW-0812">Transmembrane</keyword>
<dbReference type="PANTHER" id="PTHR33778">
    <property type="entry name" value="PROTEIN MGTC"/>
    <property type="match status" value="1"/>
</dbReference>
<proteinExistence type="inferred from homology"/>
<evidence type="ECO:0000259" key="8">
    <source>
        <dbReference type="Pfam" id="PF02308"/>
    </source>
</evidence>
<evidence type="ECO:0000256" key="7">
    <source>
        <dbReference type="SAM" id="Phobius"/>
    </source>
</evidence>